<evidence type="ECO:0000256" key="5">
    <source>
        <dbReference type="ARBA" id="ARBA00022777"/>
    </source>
</evidence>
<dbReference type="InterPro" id="IPR000719">
    <property type="entry name" value="Prot_kinase_dom"/>
</dbReference>
<evidence type="ECO:0000256" key="4">
    <source>
        <dbReference type="ARBA" id="ARBA00022741"/>
    </source>
</evidence>
<dbReference type="PROSITE" id="PS00108">
    <property type="entry name" value="PROTEIN_KINASE_ST"/>
    <property type="match status" value="1"/>
</dbReference>
<evidence type="ECO:0000256" key="3">
    <source>
        <dbReference type="ARBA" id="ARBA00022679"/>
    </source>
</evidence>
<comment type="subcellular location">
    <subcellularLocation>
        <location evidence="1">Nucleus</location>
    </subcellularLocation>
</comment>
<feature type="compositionally biased region" description="Low complexity" evidence="9">
    <location>
        <begin position="747"/>
        <end position="765"/>
    </location>
</feature>
<evidence type="ECO:0000256" key="8">
    <source>
        <dbReference type="PROSITE-ProRule" id="PRU10141"/>
    </source>
</evidence>
<evidence type="ECO:0000259" key="10">
    <source>
        <dbReference type="PROSITE" id="PS50011"/>
    </source>
</evidence>
<accession>A0A9W8G555</accession>
<feature type="compositionally biased region" description="Basic and acidic residues" evidence="9">
    <location>
        <begin position="492"/>
        <end position="504"/>
    </location>
</feature>
<keyword evidence="3" id="KW-0808">Transferase</keyword>
<evidence type="ECO:0000256" key="7">
    <source>
        <dbReference type="ARBA" id="ARBA00023242"/>
    </source>
</evidence>
<name>A0A9W8G555_9FUNG</name>
<reference evidence="11" key="1">
    <citation type="submission" date="2022-07" db="EMBL/GenBank/DDBJ databases">
        <title>Phylogenomic reconstructions and comparative analyses of Kickxellomycotina fungi.</title>
        <authorList>
            <person name="Reynolds N.K."/>
            <person name="Stajich J.E."/>
            <person name="Barry K."/>
            <person name="Grigoriev I.V."/>
            <person name="Crous P."/>
            <person name="Smith M.E."/>
        </authorList>
    </citation>
    <scope>NUCLEOTIDE SEQUENCE</scope>
    <source>
        <strain evidence="11">NRRL 3115</strain>
    </source>
</reference>
<proteinExistence type="predicted"/>
<feature type="compositionally biased region" description="Basic and acidic residues" evidence="9">
    <location>
        <begin position="691"/>
        <end position="702"/>
    </location>
</feature>
<dbReference type="EMBL" id="JANBTW010000067">
    <property type="protein sequence ID" value="KAJ2673570.1"/>
    <property type="molecule type" value="Genomic_DNA"/>
</dbReference>
<dbReference type="InterPro" id="IPR050117">
    <property type="entry name" value="MAPK"/>
</dbReference>
<feature type="compositionally biased region" description="Polar residues" evidence="9">
    <location>
        <begin position="340"/>
        <end position="350"/>
    </location>
</feature>
<evidence type="ECO:0000313" key="11">
    <source>
        <dbReference type="EMBL" id="KAJ2673570.1"/>
    </source>
</evidence>
<feature type="binding site" evidence="8">
    <location>
        <position position="35"/>
    </location>
    <ligand>
        <name>ATP</name>
        <dbReference type="ChEBI" id="CHEBI:30616"/>
    </ligand>
</feature>
<evidence type="ECO:0000256" key="1">
    <source>
        <dbReference type="ARBA" id="ARBA00004123"/>
    </source>
</evidence>
<feature type="region of interest" description="Disordered" evidence="9">
    <location>
        <begin position="331"/>
        <end position="361"/>
    </location>
</feature>
<keyword evidence="2" id="KW-0723">Serine/threonine-protein kinase</keyword>
<keyword evidence="7" id="KW-0539">Nucleus</keyword>
<feature type="region of interest" description="Disordered" evidence="9">
    <location>
        <begin position="1365"/>
        <end position="1384"/>
    </location>
</feature>
<dbReference type="FunFam" id="1.10.510.10:FF:000624">
    <property type="entry name" value="Mitogen-activated protein kinase"/>
    <property type="match status" value="1"/>
</dbReference>
<dbReference type="PANTHER" id="PTHR24055">
    <property type="entry name" value="MITOGEN-ACTIVATED PROTEIN KINASE"/>
    <property type="match status" value="1"/>
</dbReference>
<protein>
    <recommendedName>
        <fullName evidence="10">Protein kinase domain-containing protein</fullName>
    </recommendedName>
</protein>
<feature type="compositionally biased region" description="Low complexity" evidence="9">
    <location>
        <begin position="853"/>
        <end position="864"/>
    </location>
</feature>
<dbReference type="InterPro" id="IPR008271">
    <property type="entry name" value="Ser/Thr_kinase_AS"/>
</dbReference>
<feature type="domain" description="Protein kinase" evidence="10">
    <location>
        <begin position="5"/>
        <end position="323"/>
    </location>
</feature>
<dbReference type="Gene3D" id="1.10.510.10">
    <property type="entry name" value="Transferase(Phosphotransferase) domain 1"/>
    <property type="match status" value="1"/>
</dbReference>
<dbReference type="InterPro" id="IPR011009">
    <property type="entry name" value="Kinase-like_dom_sf"/>
</dbReference>
<feature type="region of interest" description="Disordered" evidence="9">
    <location>
        <begin position="879"/>
        <end position="903"/>
    </location>
</feature>
<sequence length="1418" mass="153680">MESKYKSIKHIGEGAFSSVILALNAESGEKVAIKKMKKRRWKDTAAQAEIGALQKLHHENIIRLLDVFREDYRSFLVFECMDCDLNELVVSRNGRRLPETVILDITYQVLNGLDYIHANDLFHRDIKPENVLIRRHIMSGGPGDSSTIVVEAKIADFGLVHDMDFSRPLTDYISTRWYRAPEVLLNCSNYSTPIDVWAVGTIVSELATLRPLFPGTNQIDQLRRIFEVLGTPRISAPTPGAGGFTDDDDDYSIVDKSDDSWYEGAVHARKLGIAFVPSVRKPLEPVMPGVASNLVKLVDYILVLNPSARPTAKDALNLVSKMLDQTLGVPQAEDADDMQVPSSTAPSTQEDMAEESANVSPRSKLGICSMELDPQMVPTSASFKSSGGKRDSGKEAEPPMAAAAAADDGTNAHGQKKIQRIPPIVSKSRANTEPDAAKDANGTDFNGKQQSAVQKEEQLLEPKPAAASVHDGRISFTPRDQMLLKQSQLQRLRTDDQPSPLREEVTDETQQRTAQAISADEGVADSGSPITMRTSTEINIVQELHKEPLRDPRGDLSEFAVKPVHTGMAHRIVLPHMRATTPVSASVPAPQITPRISNQAMQPADWSPTSIDGQQTPVSTDKRRMGVNQANAARVNNLRVRSQTVSSVSSIGSNATRSVVMSPASSSMQMSQLSPTSVDFSDTSELASSRDMSKEEPSDGKHGLRIYAEIRPAVPRNSSLMSILAQQQQPSDYGRVEALILKSAANAASTTQSNQTSSTSSSGSGHIRKAPGIVDISRKDDEKGQGSVVKRKSNSTGMREMAIEGFIPLRSLEQQQQQQQQPATISAGMTRATSRLPVVPISAAESQHSADVSQLQGQQSGGKQARVLGLRSKNGIGSPLIRRALSMRKRGPKESQKGENSDDISQFAFAVHTSPPVPKKALPKMSKKQQEALLSEDYAVVAVENGSPSSAHLLKRSKSELVMKQMDEACRLTGSNEVSINESVAESLLSDSDSSVGQLNLSAEMQALAESINLDSLDAPSSTAGSSNRGKKEEWIANIQFLRQRLADNNISVGDVSITDKHREGGRRSSVGDAQPDIKDRLGVRSPGQPTLKAGIVQPSEADDNVTRDIIAGLDSFAPVTFDVGALFRQSILENVQEKTPNSPYYPDSLQSPEYMATFSEVRRKYSSPKPPESVLKPGTVAEVGSHRFLSKVKNAFTGGRHNHSRQASSGQPHASRARANSRGKGETNTLSKANDGALPRLDVDLGNSLLTPDSIHRGAHDTLVSHTSPFPKLDVGSGPSGAESNDAYYLIDYINSQQESKPGTEPTSTLSANIGIPAARRVLNKSTRARQTQYEYNFGSQIFECFDKDFLLLKTDAFKDNVRLESSEEPKASKQRRGKKPVDATAATAYTAAAINSIVAHNAKARNTNIPSMGVTG</sequence>
<comment type="caution">
    <text evidence="11">The sequence shown here is derived from an EMBL/GenBank/DDBJ whole genome shotgun (WGS) entry which is preliminary data.</text>
</comment>
<feature type="compositionally biased region" description="Low complexity" evidence="9">
    <location>
        <begin position="662"/>
        <end position="677"/>
    </location>
</feature>
<gene>
    <name evidence="11" type="ORF">GGI25_004671</name>
</gene>
<evidence type="ECO:0000313" key="12">
    <source>
        <dbReference type="Proteomes" id="UP001151518"/>
    </source>
</evidence>
<dbReference type="Gene3D" id="3.30.200.20">
    <property type="entry name" value="Phosphorylase Kinase, domain 1"/>
    <property type="match status" value="1"/>
</dbReference>
<dbReference type="InterPro" id="IPR017441">
    <property type="entry name" value="Protein_kinase_ATP_BS"/>
</dbReference>
<dbReference type="PROSITE" id="PS00107">
    <property type="entry name" value="PROTEIN_KINASE_ATP"/>
    <property type="match status" value="1"/>
</dbReference>
<evidence type="ECO:0000256" key="9">
    <source>
        <dbReference type="SAM" id="MobiDB-lite"/>
    </source>
</evidence>
<dbReference type="SMART" id="SM00220">
    <property type="entry name" value="S_TKc"/>
    <property type="match status" value="1"/>
</dbReference>
<feature type="region of interest" description="Disordered" evidence="9">
    <location>
        <begin position="844"/>
        <end position="865"/>
    </location>
</feature>
<dbReference type="Pfam" id="PF00069">
    <property type="entry name" value="Pkinase"/>
    <property type="match status" value="1"/>
</dbReference>
<dbReference type="GO" id="GO:0004674">
    <property type="term" value="F:protein serine/threonine kinase activity"/>
    <property type="evidence" value="ECO:0007669"/>
    <property type="project" value="UniProtKB-KW"/>
</dbReference>
<feature type="region of interest" description="Disordered" evidence="9">
    <location>
        <begin position="662"/>
        <end position="705"/>
    </location>
</feature>
<feature type="region of interest" description="Disordered" evidence="9">
    <location>
        <begin position="1057"/>
        <end position="1095"/>
    </location>
</feature>
<feature type="region of interest" description="Disordered" evidence="9">
    <location>
        <begin position="489"/>
        <end position="531"/>
    </location>
</feature>
<feature type="compositionally biased region" description="Polar residues" evidence="9">
    <location>
        <begin position="678"/>
        <end position="687"/>
    </location>
</feature>
<dbReference type="OrthoDB" id="2158884at2759"/>
<organism evidence="11 12">
    <name type="scientific">Coemansia spiralis</name>
    <dbReference type="NCBI Taxonomy" id="417178"/>
    <lineage>
        <taxon>Eukaryota</taxon>
        <taxon>Fungi</taxon>
        <taxon>Fungi incertae sedis</taxon>
        <taxon>Zoopagomycota</taxon>
        <taxon>Kickxellomycotina</taxon>
        <taxon>Kickxellomycetes</taxon>
        <taxon>Kickxellales</taxon>
        <taxon>Kickxellaceae</taxon>
        <taxon>Coemansia</taxon>
    </lineage>
</organism>
<dbReference type="PROSITE" id="PS50011">
    <property type="entry name" value="PROTEIN_KINASE_DOM"/>
    <property type="match status" value="1"/>
</dbReference>
<feature type="region of interest" description="Disordered" evidence="9">
    <location>
        <begin position="377"/>
        <end position="474"/>
    </location>
</feature>
<keyword evidence="4 8" id="KW-0547">Nucleotide-binding</keyword>
<evidence type="ECO:0000256" key="2">
    <source>
        <dbReference type="ARBA" id="ARBA00022527"/>
    </source>
</evidence>
<feature type="region of interest" description="Disordered" evidence="9">
    <location>
        <begin position="1198"/>
        <end position="1241"/>
    </location>
</feature>
<dbReference type="GO" id="GO:0005524">
    <property type="term" value="F:ATP binding"/>
    <property type="evidence" value="ECO:0007669"/>
    <property type="project" value="UniProtKB-UniRule"/>
</dbReference>
<feature type="compositionally biased region" description="Basic and acidic residues" evidence="9">
    <location>
        <begin position="388"/>
        <end position="397"/>
    </location>
</feature>
<feature type="region of interest" description="Disordered" evidence="9">
    <location>
        <begin position="747"/>
        <end position="799"/>
    </location>
</feature>
<dbReference type="SUPFAM" id="SSF56112">
    <property type="entry name" value="Protein kinase-like (PK-like)"/>
    <property type="match status" value="1"/>
</dbReference>
<dbReference type="Proteomes" id="UP001151518">
    <property type="component" value="Unassembled WGS sequence"/>
</dbReference>
<evidence type="ECO:0000256" key="6">
    <source>
        <dbReference type="ARBA" id="ARBA00022840"/>
    </source>
</evidence>
<dbReference type="GO" id="GO:0005634">
    <property type="term" value="C:nucleus"/>
    <property type="evidence" value="ECO:0007669"/>
    <property type="project" value="UniProtKB-SubCell"/>
</dbReference>
<keyword evidence="5" id="KW-0418">Kinase</keyword>
<feature type="compositionally biased region" description="Basic and acidic residues" evidence="9">
    <location>
        <begin position="1058"/>
        <end position="1067"/>
    </location>
</feature>
<keyword evidence="6 8" id="KW-0067">ATP-binding</keyword>
<feature type="compositionally biased region" description="Polar residues" evidence="9">
    <location>
        <begin position="443"/>
        <end position="453"/>
    </location>
</feature>